<dbReference type="Pfam" id="PF01910">
    <property type="entry name" value="Thiamine_BP"/>
    <property type="match status" value="1"/>
</dbReference>
<keyword evidence="5" id="KW-1185">Reference proteome</keyword>
<gene>
    <name evidence="4" type="ORF">ER308_17125</name>
</gene>
<dbReference type="GO" id="GO:0005829">
    <property type="term" value="C:cytosol"/>
    <property type="evidence" value="ECO:0007669"/>
    <property type="project" value="TreeGrafter"/>
</dbReference>
<proteinExistence type="inferred from homology"/>
<dbReference type="NCBIfam" id="TIGR00106">
    <property type="entry name" value="MTH1187 family thiamine-binding protein"/>
    <property type="match status" value="1"/>
</dbReference>
<dbReference type="KEGG" id="erz:ER308_17125"/>
<evidence type="ECO:0000256" key="1">
    <source>
        <dbReference type="ARBA" id="ARBA00010272"/>
    </source>
</evidence>
<dbReference type="Gene3D" id="3.30.70.930">
    <property type="match status" value="1"/>
</dbReference>
<dbReference type="PANTHER" id="PTHR33777:SF1">
    <property type="entry name" value="UPF0045 PROTEIN ECM15"/>
    <property type="match status" value="1"/>
</dbReference>
<reference evidence="4 5" key="1">
    <citation type="submission" date="2019-01" db="EMBL/GenBank/DDBJ databases">
        <title>Egibacter rhizosphaerae EGI 80759T.</title>
        <authorList>
            <person name="Chen D.-D."/>
            <person name="Tian Y."/>
            <person name="Jiao J.-Y."/>
            <person name="Zhang X.-T."/>
            <person name="Zhang Y.-G."/>
            <person name="Zhang Y."/>
            <person name="Xiao M."/>
            <person name="Shu W.-S."/>
            <person name="Li W.-J."/>
        </authorList>
    </citation>
    <scope>NUCLEOTIDE SEQUENCE [LARGE SCALE GENOMIC DNA]</scope>
    <source>
        <strain evidence="4 5">EGI 80759</strain>
    </source>
</reference>
<evidence type="ECO:0000313" key="5">
    <source>
        <dbReference type="Proteomes" id="UP000291469"/>
    </source>
</evidence>
<dbReference type="AlphaFoldDB" id="A0A411YIZ4"/>
<evidence type="ECO:0000256" key="2">
    <source>
        <dbReference type="SAM" id="MobiDB-lite"/>
    </source>
</evidence>
<dbReference type="PANTHER" id="PTHR33777">
    <property type="entry name" value="UPF0045 PROTEIN ECM15"/>
    <property type="match status" value="1"/>
</dbReference>
<sequence>MLVWFSVTPIGTGSPSVSREVARAVAAVRATGLRCETDASGTLVEGTWDDCMDALAAAREAVLESAPRVSFTCKFDVRGDRDQSGADKVASLEQALEEETQR</sequence>
<evidence type="ECO:0000313" key="4">
    <source>
        <dbReference type="EMBL" id="QBI21121.1"/>
    </source>
</evidence>
<organism evidence="4 5">
    <name type="scientific">Egibacter rhizosphaerae</name>
    <dbReference type="NCBI Taxonomy" id="1670831"/>
    <lineage>
        <taxon>Bacteria</taxon>
        <taxon>Bacillati</taxon>
        <taxon>Actinomycetota</taxon>
        <taxon>Nitriliruptoria</taxon>
        <taxon>Egibacterales</taxon>
        <taxon>Egibacteraceae</taxon>
        <taxon>Egibacter</taxon>
    </lineage>
</organism>
<accession>A0A411YIZ4</accession>
<protein>
    <submittedName>
        <fullName evidence="4">MTH1187 family thiamine-binding protein</fullName>
    </submittedName>
</protein>
<dbReference type="InterPro" id="IPR051614">
    <property type="entry name" value="UPF0045_domain"/>
</dbReference>
<evidence type="ECO:0000259" key="3">
    <source>
        <dbReference type="Pfam" id="PF01910"/>
    </source>
</evidence>
<dbReference type="SUPFAM" id="SSF89957">
    <property type="entry name" value="MTH1187/YkoF-like"/>
    <property type="match status" value="1"/>
</dbReference>
<name>A0A411YIZ4_9ACTN</name>
<feature type="domain" description="Thiamine-binding protein" evidence="3">
    <location>
        <begin position="4"/>
        <end position="93"/>
    </location>
</feature>
<feature type="region of interest" description="Disordered" evidence="2">
    <location>
        <begin position="80"/>
        <end position="102"/>
    </location>
</feature>
<dbReference type="InterPro" id="IPR029756">
    <property type="entry name" value="MTH1187/YkoF-like"/>
</dbReference>
<dbReference type="OrthoDB" id="9793516at2"/>
<dbReference type="Proteomes" id="UP000291469">
    <property type="component" value="Chromosome"/>
</dbReference>
<dbReference type="InterPro" id="IPR002767">
    <property type="entry name" value="Thiamine_BP"/>
</dbReference>
<dbReference type="RefSeq" id="WP_131156114.1">
    <property type="nucleotide sequence ID" value="NZ_CP036402.1"/>
</dbReference>
<comment type="similarity">
    <text evidence="1">Belongs to the UPF0045 family.</text>
</comment>
<dbReference type="EMBL" id="CP036402">
    <property type="protein sequence ID" value="QBI21121.1"/>
    <property type="molecule type" value="Genomic_DNA"/>
</dbReference>